<dbReference type="Pfam" id="PF05175">
    <property type="entry name" value="MTS"/>
    <property type="match status" value="1"/>
</dbReference>
<reference evidence="2 3" key="2">
    <citation type="journal article" date="2016" name="Int. J. Syst. Evol. Microbiol.">
        <title>Paenibacillus bovis sp. nov., isolated from raw yak (Bos grunniens) milk.</title>
        <authorList>
            <person name="Gao C."/>
            <person name="Han J."/>
            <person name="Liu Z."/>
            <person name="Xu X."/>
            <person name="Hang F."/>
            <person name="Wu Z."/>
        </authorList>
    </citation>
    <scope>NUCLEOTIDE SEQUENCE [LARGE SCALE GENOMIC DNA]</scope>
    <source>
        <strain evidence="2 3">BD3526</strain>
    </source>
</reference>
<name>A0A172ZD69_9BACL</name>
<dbReference type="OrthoDB" id="9777257at2"/>
<organism evidence="2 3">
    <name type="scientific">Paenibacillus bovis</name>
    <dbReference type="NCBI Taxonomy" id="1616788"/>
    <lineage>
        <taxon>Bacteria</taxon>
        <taxon>Bacillati</taxon>
        <taxon>Bacillota</taxon>
        <taxon>Bacilli</taxon>
        <taxon>Bacillales</taxon>
        <taxon>Paenibacillaceae</taxon>
        <taxon>Paenibacillus</taxon>
    </lineage>
</organism>
<dbReference type="GO" id="GO:0008168">
    <property type="term" value="F:methyltransferase activity"/>
    <property type="evidence" value="ECO:0007669"/>
    <property type="project" value="InterPro"/>
</dbReference>
<dbReference type="SUPFAM" id="SSF53335">
    <property type="entry name" value="S-adenosyl-L-methionine-dependent methyltransferases"/>
    <property type="match status" value="1"/>
</dbReference>
<protein>
    <recommendedName>
        <fullName evidence="1">Methyltransferase small domain-containing protein</fullName>
    </recommendedName>
</protein>
<proteinExistence type="predicted"/>
<reference evidence="3" key="1">
    <citation type="submission" date="2015-10" db="EMBL/GenBank/DDBJ databases">
        <title>Genome of Paenibacillus bovis sp. nov.</title>
        <authorList>
            <person name="Wu Z."/>
            <person name="Gao C."/>
            <person name="Liu Z."/>
            <person name="Zheng H."/>
        </authorList>
    </citation>
    <scope>NUCLEOTIDE SEQUENCE [LARGE SCALE GENOMIC DNA]</scope>
    <source>
        <strain evidence="3">BD3526</strain>
    </source>
</reference>
<gene>
    <name evidence="2" type="ORF">AR543_02975</name>
</gene>
<dbReference type="Gene3D" id="3.40.50.150">
    <property type="entry name" value="Vaccinia Virus protein VP39"/>
    <property type="match status" value="1"/>
</dbReference>
<dbReference type="PANTHER" id="PTHR47739:SF1">
    <property type="entry name" value="TRNA1(VAL) (ADENINE(37)-N6)-METHYLTRANSFERASE"/>
    <property type="match status" value="1"/>
</dbReference>
<accession>A0A172ZD69</accession>
<dbReference type="InterPro" id="IPR007848">
    <property type="entry name" value="Small_mtfrase_dom"/>
</dbReference>
<dbReference type="InterPro" id="IPR029063">
    <property type="entry name" value="SAM-dependent_MTases_sf"/>
</dbReference>
<keyword evidence="3" id="KW-1185">Reference proteome</keyword>
<dbReference type="AlphaFoldDB" id="A0A172ZD69"/>
<dbReference type="KEGG" id="pbv:AR543_02975"/>
<dbReference type="Proteomes" id="UP000078148">
    <property type="component" value="Chromosome"/>
</dbReference>
<dbReference type="STRING" id="1616788.AR543_02975"/>
<dbReference type="CDD" id="cd02440">
    <property type="entry name" value="AdoMet_MTases"/>
    <property type="match status" value="1"/>
</dbReference>
<dbReference type="InterPro" id="IPR050210">
    <property type="entry name" value="tRNA_Adenine-N(6)_MTase"/>
</dbReference>
<dbReference type="RefSeq" id="WP_060531718.1">
    <property type="nucleotide sequence ID" value="NZ_CP013023.1"/>
</dbReference>
<evidence type="ECO:0000259" key="1">
    <source>
        <dbReference type="Pfam" id="PF05175"/>
    </source>
</evidence>
<sequence>MNQEFTEPGERIDDLLTNNLKIIQSREVFSFSMDAVLLARFASIPPQGRIMDLCTGNGVVPLLMSTRTRAAIEGVEIQERLASMARRSVALNQLEERITIREQDLKEMPLAGEHGSYDAVTVNPPYAQITGSDIKLNIHQAMARHEIGCTLEDVIRTASQLLRTGGKLAMVHRPHRLVDILSLMRTYGVEPKRVRYVHPRAHMEANMVLVEGLRAGKPELRILPPLIVYNENNEYVPEIMDIYYGQKESL</sequence>
<feature type="domain" description="Methyltransferase small" evidence="1">
    <location>
        <begin position="35"/>
        <end position="175"/>
    </location>
</feature>
<dbReference type="PANTHER" id="PTHR47739">
    <property type="entry name" value="TRNA1(VAL) (ADENINE(37)-N6)-METHYLTRANSFERASE"/>
    <property type="match status" value="1"/>
</dbReference>
<dbReference type="EMBL" id="CP013023">
    <property type="protein sequence ID" value="ANF95100.1"/>
    <property type="molecule type" value="Genomic_DNA"/>
</dbReference>
<evidence type="ECO:0000313" key="3">
    <source>
        <dbReference type="Proteomes" id="UP000078148"/>
    </source>
</evidence>
<evidence type="ECO:0000313" key="2">
    <source>
        <dbReference type="EMBL" id="ANF95100.1"/>
    </source>
</evidence>